<keyword evidence="1" id="KW-0732">Signal</keyword>
<evidence type="ECO:0000313" key="2">
    <source>
        <dbReference type="EMBL" id="RKS75297.1"/>
    </source>
</evidence>
<evidence type="ECO:0008006" key="4">
    <source>
        <dbReference type="Google" id="ProtNLM"/>
    </source>
</evidence>
<evidence type="ECO:0000256" key="1">
    <source>
        <dbReference type="SAM" id="SignalP"/>
    </source>
</evidence>
<gene>
    <name evidence="2" type="ORF">CLV35_1756</name>
</gene>
<proteinExistence type="predicted"/>
<dbReference type="Proteomes" id="UP000281955">
    <property type="component" value="Unassembled WGS sequence"/>
</dbReference>
<evidence type="ECO:0000313" key="3">
    <source>
        <dbReference type="Proteomes" id="UP000281955"/>
    </source>
</evidence>
<name>A0A420XPW3_9ACTN</name>
<keyword evidence="3" id="KW-1185">Reference proteome</keyword>
<dbReference type="InParanoid" id="A0A420XPW3"/>
<protein>
    <recommendedName>
        <fullName evidence="4">PknH-like protein</fullName>
    </recommendedName>
</protein>
<organism evidence="2 3">
    <name type="scientific">Motilibacter peucedani</name>
    <dbReference type="NCBI Taxonomy" id="598650"/>
    <lineage>
        <taxon>Bacteria</taxon>
        <taxon>Bacillati</taxon>
        <taxon>Actinomycetota</taxon>
        <taxon>Actinomycetes</taxon>
        <taxon>Motilibacterales</taxon>
        <taxon>Motilibacteraceae</taxon>
        <taxon>Motilibacter</taxon>
    </lineage>
</organism>
<dbReference type="AlphaFoldDB" id="A0A420XPW3"/>
<dbReference type="EMBL" id="RBWV01000011">
    <property type="protein sequence ID" value="RKS75297.1"/>
    <property type="molecule type" value="Genomic_DNA"/>
</dbReference>
<dbReference type="RefSeq" id="WP_121193097.1">
    <property type="nucleotide sequence ID" value="NZ_RBWV01000011.1"/>
</dbReference>
<feature type="chain" id="PRO_5039408946" description="PknH-like protein" evidence="1">
    <location>
        <begin position="23"/>
        <end position="224"/>
    </location>
</feature>
<sequence>MSHLAPSLALAAVAAAASFAAAGAAAEAVPSPRPVTSAAPAPTVAAADLPGSGWTRSPDVVPAGFPAQLQACVGTRPVERRLRWSAGPSFARQSGSASQVVLSRTAPLPARASRALSTAYAGRLRTCVREVLLPAVARSASFDTAAAVVRAVPVPAGAGWSAAAAQLRLPLAGDYDGAVVVQVAFVTGRTRATGVAVTGSAGLSTAALRRVVARVGARLAAAQE</sequence>
<comment type="caution">
    <text evidence="2">The sequence shown here is derived from an EMBL/GenBank/DDBJ whole genome shotgun (WGS) entry which is preliminary data.</text>
</comment>
<reference evidence="2 3" key="1">
    <citation type="submission" date="2018-10" db="EMBL/GenBank/DDBJ databases">
        <title>Genomic Encyclopedia of Archaeal and Bacterial Type Strains, Phase II (KMG-II): from individual species to whole genera.</title>
        <authorList>
            <person name="Goeker M."/>
        </authorList>
    </citation>
    <scope>NUCLEOTIDE SEQUENCE [LARGE SCALE GENOMIC DNA]</scope>
    <source>
        <strain evidence="2 3">RP-AC37</strain>
    </source>
</reference>
<feature type="signal peptide" evidence="1">
    <location>
        <begin position="1"/>
        <end position="22"/>
    </location>
</feature>
<accession>A0A420XPW3</accession>